<evidence type="ECO:0000256" key="6">
    <source>
        <dbReference type="ARBA" id="ARBA00022692"/>
    </source>
</evidence>
<dbReference type="InterPro" id="IPR001128">
    <property type="entry name" value="Cyt_P450"/>
</dbReference>
<dbReference type="EMBL" id="LT635765">
    <property type="protein sequence ID" value="SGZ52675.1"/>
    <property type="molecule type" value="Genomic_DNA"/>
</dbReference>
<dbReference type="InterPro" id="IPR006042">
    <property type="entry name" value="Xan_ur_permease"/>
</dbReference>
<evidence type="ECO:0000256" key="9">
    <source>
        <dbReference type="ARBA" id="ARBA00023004"/>
    </source>
</evidence>
<evidence type="ECO:0000256" key="7">
    <source>
        <dbReference type="ARBA" id="ARBA00022723"/>
    </source>
</evidence>
<feature type="transmembrane region" description="Helical" evidence="12">
    <location>
        <begin position="81"/>
        <end position="108"/>
    </location>
</feature>
<feature type="transmembrane region" description="Helical" evidence="12">
    <location>
        <begin position="337"/>
        <end position="355"/>
    </location>
</feature>
<evidence type="ECO:0000256" key="12">
    <source>
        <dbReference type="SAM" id="Phobius"/>
    </source>
</evidence>
<keyword evidence="10 12" id="KW-0472">Membrane</keyword>
<evidence type="ECO:0000256" key="10">
    <source>
        <dbReference type="ARBA" id="ARBA00023136"/>
    </source>
</evidence>
<accession>A0A1L0BN15</accession>
<evidence type="ECO:0000256" key="5">
    <source>
        <dbReference type="ARBA" id="ARBA00022448"/>
    </source>
</evidence>
<feature type="transmembrane region" description="Helical" evidence="12">
    <location>
        <begin position="428"/>
        <end position="448"/>
    </location>
</feature>
<dbReference type="PANTHER" id="PTHR42810:SF2">
    <property type="entry name" value="PURINE PERMEASE C1399.01C-RELATED"/>
    <property type="match status" value="1"/>
</dbReference>
<name>A0A1L0BN15_9ASCO</name>
<feature type="transmembrane region" description="Helical" evidence="12">
    <location>
        <begin position="299"/>
        <end position="317"/>
    </location>
</feature>
<keyword evidence="6 12" id="KW-0812">Transmembrane</keyword>
<keyword evidence="5" id="KW-0813">Transport</keyword>
<evidence type="ECO:0000256" key="8">
    <source>
        <dbReference type="ARBA" id="ARBA00022989"/>
    </source>
</evidence>
<dbReference type="NCBIfam" id="TIGR00801">
    <property type="entry name" value="ncs2"/>
    <property type="match status" value="1"/>
</dbReference>
<dbReference type="CDD" id="cd11070">
    <property type="entry name" value="CYP56-like"/>
    <property type="match status" value="1"/>
</dbReference>
<keyword evidence="11" id="KW-0349">Heme</keyword>
<comment type="subcellular location">
    <subcellularLocation>
        <location evidence="2">Membrane</location>
        <topology evidence="2">Multi-pass membrane protein</topology>
    </subcellularLocation>
</comment>
<dbReference type="GO" id="GO:0004497">
    <property type="term" value="F:monooxygenase activity"/>
    <property type="evidence" value="ECO:0007669"/>
    <property type="project" value="InterPro"/>
</dbReference>
<sequence>MADISKEKSLAVTYSQQSASVEDRWSAREFARRLRFKLLTKDGWLGDYDYAYMFTPDVWPFNRKYKEYHQPFFAVNEELPIVLMLMLGFQHAFTLIGSLIAVPLIFGIEMSFTTAQTQHLITCTLITGGVTTFAQITRFHIYKTPYYVGTGILSVVGPTFDILGIAGSYVSSRYSKGTCPVAEDGTYLPCPDAFGAILGTVLCTVWIQVAMAFCPPRVIKRVFPTMVSGTLLLLLTVYLGGAGMKSWGGGAGCYGSEDGCTVGIHTFMWGNRHFIGLGFSVFISILIIEYFGSPLMKSSAIILGLGIGCTIAAATGYWDGTSIISAPAGDFMWTTKLHYSVDGALVLPLLIMFCVEGVSCIPDIVATAEVSRLPIDDEYLQSRIQGGIMCDAFGSLLGAVGGGLPMVSQAANNGVVAITGCASRSAGWTAAVILILMGVFSKIAATFATMPKAVFGGMQTYLYGTIGVAGLKVLSTVHMTRRNRFILASGLGLGFAGAVVPDWFNSVLVFDNINLSLAGFLEGIDLIVETNFILGATVVCLLNLIIPLDKELEEKLEKYGAVKVYFASRWNILVTRPEYLVQVLKNNDTFEKSGNQEKIPHSVLAEYTGDNVISAGNENWKKYRKIVTSSILFPDLTPLGSNTDEFVSQLKQTATKNEVAVSSSIQKLTMANIGDCVLGVDLHTSNQSGFQIYQELQKVKAQIFRPLFMNFPFLDSLPIKSRVLARKSVRAFKEHYCQRIVDEITPEKLTRLGPKLASSFQHHEISEKQFQDNAIIVLVAGHENPQLLITSLMYILAKHCDVQQILRAELSHYEKKEDKEKSPLLNAVVYETLRLYPPIGQIINRKTTRKVFLGNDVVIPKDAYVGYNNFGTQRDSKYWQNPDDFRPERWGLTYNEIQSKYAMAKSNCTLPAFHGRARGCLGEKYALKQVKQVTVAIVEELEILLSPEWNEQITSAGPICPLNLKLLIRPYDKPNKKRGNSVICNV</sequence>
<evidence type="ECO:0000256" key="11">
    <source>
        <dbReference type="PIRSR" id="PIRSR602403-1"/>
    </source>
</evidence>
<dbReference type="GO" id="GO:0042907">
    <property type="term" value="F:xanthine transmembrane transporter activity"/>
    <property type="evidence" value="ECO:0007669"/>
    <property type="project" value="TreeGrafter"/>
</dbReference>
<feature type="transmembrane region" description="Helical" evidence="12">
    <location>
        <begin position="274"/>
        <end position="292"/>
    </location>
</feature>
<dbReference type="GO" id="GO:0016705">
    <property type="term" value="F:oxidoreductase activity, acting on paired donors, with incorporation or reduction of molecular oxygen"/>
    <property type="evidence" value="ECO:0007669"/>
    <property type="project" value="InterPro"/>
</dbReference>
<dbReference type="Pfam" id="PF00067">
    <property type="entry name" value="p450"/>
    <property type="match status" value="1"/>
</dbReference>
<dbReference type="SUPFAM" id="SSF48264">
    <property type="entry name" value="Cytochrome P450"/>
    <property type="match status" value="1"/>
</dbReference>
<proteinExistence type="inferred from homology"/>
<reference evidence="13 14" key="1">
    <citation type="submission" date="2016-10" db="EMBL/GenBank/DDBJ databases">
        <authorList>
            <person name="de Groot N.N."/>
        </authorList>
    </citation>
    <scope>NUCLEOTIDE SEQUENCE [LARGE SCALE GENOMIC DNA]</scope>
    <source>
        <strain evidence="13 14">PYCC 4715</strain>
    </source>
</reference>
<dbReference type="InterPro" id="IPR036396">
    <property type="entry name" value="Cyt_P450_sf"/>
</dbReference>
<evidence type="ECO:0000313" key="13">
    <source>
        <dbReference type="EMBL" id="SGZ52675.1"/>
    </source>
</evidence>
<dbReference type="Proteomes" id="UP000182259">
    <property type="component" value="Chromosome II"/>
</dbReference>
<keyword evidence="9 11" id="KW-0408">Iron</keyword>
<dbReference type="GO" id="GO:0000324">
    <property type="term" value="C:fungal-type vacuole"/>
    <property type="evidence" value="ECO:0007669"/>
    <property type="project" value="TreeGrafter"/>
</dbReference>
<feature type="transmembrane region" description="Helical" evidence="12">
    <location>
        <begin position="485"/>
        <end position="504"/>
    </location>
</feature>
<organism evidence="13 14">
    <name type="scientific">Sungouiella intermedia</name>
    <dbReference type="NCBI Taxonomy" id="45354"/>
    <lineage>
        <taxon>Eukaryota</taxon>
        <taxon>Fungi</taxon>
        <taxon>Dikarya</taxon>
        <taxon>Ascomycota</taxon>
        <taxon>Saccharomycotina</taxon>
        <taxon>Pichiomycetes</taxon>
        <taxon>Metschnikowiaceae</taxon>
        <taxon>Sungouiella</taxon>
    </lineage>
</organism>
<evidence type="ECO:0000313" key="14">
    <source>
        <dbReference type="Proteomes" id="UP000182259"/>
    </source>
</evidence>
<keyword evidence="8 12" id="KW-1133">Transmembrane helix</keyword>
<feature type="transmembrane region" description="Helical" evidence="12">
    <location>
        <begin position="460"/>
        <end position="478"/>
    </location>
</feature>
<comment type="similarity">
    <text evidence="4">Belongs to the cytochrome P450 family.</text>
</comment>
<dbReference type="PANTHER" id="PTHR42810">
    <property type="entry name" value="PURINE PERMEASE C1399.01C-RELATED"/>
    <property type="match status" value="1"/>
</dbReference>
<gene>
    <name evidence="13" type="ORF">SAMEA4029009_CIC11G00000005459</name>
</gene>
<dbReference type="PRINTS" id="PR00465">
    <property type="entry name" value="EP450IV"/>
</dbReference>
<evidence type="ECO:0000256" key="4">
    <source>
        <dbReference type="ARBA" id="ARBA00010617"/>
    </source>
</evidence>
<dbReference type="InterPro" id="IPR006043">
    <property type="entry name" value="NCS2"/>
</dbReference>
<dbReference type="GO" id="GO:0005506">
    <property type="term" value="F:iron ion binding"/>
    <property type="evidence" value="ECO:0007669"/>
    <property type="project" value="InterPro"/>
</dbReference>
<keyword evidence="7 11" id="KW-0479">Metal-binding</keyword>
<protein>
    <submittedName>
        <fullName evidence="13">CIC11C00000005459</fullName>
    </submittedName>
</protein>
<evidence type="ECO:0000256" key="1">
    <source>
        <dbReference type="ARBA" id="ARBA00001971"/>
    </source>
</evidence>
<feature type="transmembrane region" description="Helical" evidence="12">
    <location>
        <begin position="222"/>
        <end position="241"/>
    </location>
</feature>
<dbReference type="Gene3D" id="1.10.630.10">
    <property type="entry name" value="Cytochrome P450"/>
    <property type="match status" value="1"/>
</dbReference>
<evidence type="ECO:0000256" key="2">
    <source>
        <dbReference type="ARBA" id="ARBA00004141"/>
    </source>
</evidence>
<dbReference type="GO" id="GO:0020037">
    <property type="term" value="F:heme binding"/>
    <property type="evidence" value="ECO:0007669"/>
    <property type="project" value="InterPro"/>
</dbReference>
<dbReference type="Pfam" id="PF00860">
    <property type="entry name" value="Xan_ur_permease"/>
    <property type="match status" value="1"/>
</dbReference>
<comment type="cofactor">
    <cofactor evidence="1 11">
        <name>heme</name>
        <dbReference type="ChEBI" id="CHEBI:30413"/>
    </cofactor>
</comment>
<feature type="transmembrane region" description="Helical" evidence="12">
    <location>
        <begin position="193"/>
        <end position="215"/>
    </location>
</feature>
<evidence type="ECO:0000256" key="3">
    <source>
        <dbReference type="ARBA" id="ARBA00008821"/>
    </source>
</evidence>
<dbReference type="InterPro" id="IPR002403">
    <property type="entry name" value="Cyt_P450_E_grp-IV"/>
</dbReference>
<feature type="binding site" description="axial binding residue" evidence="11">
    <location>
        <position position="920"/>
    </location>
    <ligand>
        <name>heme</name>
        <dbReference type="ChEBI" id="CHEBI:30413"/>
    </ligand>
    <ligandPart>
        <name>Fe</name>
        <dbReference type="ChEBI" id="CHEBI:18248"/>
    </ligandPart>
</feature>
<dbReference type="GO" id="GO:0005886">
    <property type="term" value="C:plasma membrane"/>
    <property type="evidence" value="ECO:0007669"/>
    <property type="project" value="UniProtKB-ARBA"/>
</dbReference>
<comment type="similarity">
    <text evidence="3">Belongs to the nucleobase:cation symporter-2 (NCS2) (TC 2.A.40) family.</text>
</comment>
<dbReference type="AlphaFoldDB" id="A0A1L0BN15"/>